<evidence type="ECO:0000313" key="1">
    <source>
        <dbReference type="EMBL" id="OLV20194.1"/>
    </source>
</evidence>
<proteinExistence type="predicted"/>
<dbReference type="RefSeq" id="WP_175607325.1">
    <property type="nucleotide sequence ID" value="NZ_MSTI01000007.1"/>
</dbReference>
<dbReference type="STRING" id="249408.BOO71_0000610"/>
<accession>A0A1U7P4U9</accession>
<comment type="caution">
    <text evidence="1">The sequence shown here is derived from an EMBL/GenBank/DDBJ whole genome shotgun (WGS) entry which is preliminary data.</text>
</comment>
<dbReference type="AlphaFoldDB" id="A0A1U7P4U9"/>
<reference evidence="1 2" key="1">
    <citation type="submission" date="2017-01" db="EMBL/GenBank/DDBJ databases">
        <title>Genome Analysis of Deinococcus marmoris KOPRI26562.</title>
        <authorList>
            <person name="Kim J.H."/>
            <person name="Oh H.-M."/>
        </authorList>
    </citation>
    <scope>NUCLEOTIDE SEQUENCE [LARGE SCALE GENOMIC DNA]</scope>
    <source>
        <strain evidence="1 2">KOPRI26562</strain>
    </source>
</reference>
<organism evidence="1 2">
    <name type="scientific">Deinococcus marmoris</name>
    <dbReference type="NCBI Taxonomy" id="249408"/>
    <lineage>
        <taxon>Bacteria</taxon>
        <taxon>Thermotogati</taxon>
        <taxon>Deinococcota</taxon>
        <taxon>Deinococci</taxon>
        <taxon>Deinococcales</taxon>
        <taxon>Deinococcaceae</taxon>
        <taxon>Deinococcus</taxon>
    </lineage>
</organism>
<protein>
    <submittedName>
        <fullName evidence="1">Uncharacterized protein</fullName>
    </submittedName>
</protein>
<dbReference type="Proteomes" id="UP000186607">
    <property type="component" value="Unassembled WGS sequence"/>
</dbReference>
<sequence>MATHQTAPVLRLPTALPVGSWVFHAGRDRRVLSVRYSPSRDDYQHVLS</sequence>
<keyword evidence="2" id="KW-1185">Reference proteome</keyword>
<name>A0A1U7P4U9_9DEIO</name>
<gene>
    <name evidence="1" type="ORF">BOO71_0000610</name>
</gene>
<dbReference type="EMBL" id="MSTI01000007">
    <property type="protein sequence ID" value="OLV20194.1"/>
    <property type="molecule type" value="Genomic_DNA"/>
</dbReference>
<evidence type="ECO:0000313" key="2">
    <source>
        <dbReference type="Proteomes" id="UP000186607"/>
    </source>
</evidence>